<dbReference type="EMBL" id="JANUCP010000006">
    <property type="protein sequence ID" value="MCS3920639.1"/>
    <property type="molecule type" value="Genomic_DNA"/>
</dbReference>
<reference evidence="3 4" key="1">
    <citation type="submission" date="2022-08" db="EMBL/GenBank/DDBJ databases">
        <title>Bacterial and archaeal communities from various locations to study Microbial Dark Matter (Phase II).</title>
        <authorList>
            <person name="Stepanauskas R."/>
        </authorList>
    </citation>
    <scope>NUCLEOTIDE SEQUENCE [LARGE SCALE GENOMIC DNA]</scope>
    <source>
        <strain evidence="3 4">PD1</strain>
    </source>
</reference>
<evidence type="ECO:0000256" key="2">
    <source>
        <dbReference type="SAM" id="SignalP"/>
    </source>
</evidence>
<evidence type="ECO:0000313" key="3">
    <source>
        <dbReference type="EMBL" id="MCS3920639.1"/>
    </source>
</evidence>
<feature type="chain" id="PRO_5045287843" description="Cell surface protein SprA" evidence="2">
    <location>
        <begin position="23"/>
        <end position="1227"/>
    </location>
</feature>
<comment type="caution">
    <text evidence="3">The sequence shown here is derived from an EMBL/GenBank/DDBJ whole genome shotgun (WGS) entry which is preliminary data.</text>
</comment>
<evidence type="ECO:0000256" key="1">
    <source>
        <dbReference type="SAM" id="MobiDB-lite"/>
    </source>
</evidence>
<sequence>MRVNNLAIMFGLVAAITSFVFAQSESFVPKDLTAKPNAPNPNSFSVALPFSKSLSLSLFRDYSPPPRRSFQQPKFVVGRTVVGGSTQLSVGEFQFRSTILRSGAVVPRSFPEDPNDTANALTLFAPPSPAMRFRSPSAFRDEWERSSFIVWQGEFFHQSVGYQSRDGRFKTTLHYAEADSKFQPATPDFARKLAAETGLQMPINAVAGVRIRQGEAEWKPDDKTTFRAFANTTTGQRGGVAETRSIQIGNSHLTLQWDKVRAEDMHKIPAPAGAAQQQVIQRALTPQQGQNRQAPLQVGNWQLWRNLKQEGVQAAYQNKGVQLAFERRDISGSGGAVGRNNISIVLGKEQFVWQKQREDVAKGTNPEALKALGLANLIPRIGWQTSREKLALKFSAKDGFSREEFRLSNGTTEITRNATQLSLLSGRLTFSERSEDTARVDPNFLKAVGLEKDLPKIGWSYRDRELKWQLSAKDSLALTRYRYESGKTVLEREGTQITLLSGRLQWEEQREQLSSGVDPNFLKAIGWEKVAPRLGWSSLWQKLTLQLTPKERLLFSRSRHESGGTAVERKTYALSLAGGQFAWERTEDEATPTLNAEQLKALGLNELASRIGWRERQDRFTWQISPTMKLVHTRSSAEALPDAPQPFREKQSHETVLTLNPDPKRKTPPMTIVFGGWTLQPKDLNQPAVTEKHLRWDTAQQLPLFGGMQLVMQRHFTETKQGDKEHDTRFARTVVKTPEKKPIVLFIDRSVYEETGKEQRETVNARLTMRLSSEWRLTTQLNKQPQGNGSVETRQHVLSYQPRPDTAVTMQLTKTEMPNGDRQQTDLTIKLGDDKKGTQQWQLSRFSVDTTAKTDVRGLRLSWTLSVPNRLNLTAQLGRLNREDGKDGSEEKLTVQLPSKEKEGLTWHFGYWRMSLLDAAQQQQTAKQLLQSAQAASQPVPQAGTPPLTIISPQADSYRTVWVVASKPDLHFGAQLGQAENGEKEAKDQRVYLELPATKSRPFAIRFSYWKVEQWDGKEREIPIWRLSIPIGKGKLVWGAATFRDQHGELPMREFAMVLPLDKHGSQLVVTNLTNMPQGWAQQWHQQDWLKFTGGLALAPQLPLVRQQIAPYKLHQANLTLRLSKEWKLIGAWEEQIGIPKMPITHDWRLALEWTPTKTIKWRFEWAKLKNDTPKPVRAELFGVSYNYRLSDARYITFSVRWLENPIVRPNFRNDRWLATLSLSQQW</sequence>
<accession>A0ABT2ERP8</accession>
<evidence type="ECO:0000313" key="4">
    <source>
        <dbReference type="Proteomes" id="UP001204798"/>
    </source>
</evidence>
<keyword evidence="2" id="KW-0732">Signal</keyword>
<dbReference type="RefSeq" id="WP_259100524.1">
    <property type="nucleotide sequence ID" value="NZ_CP130454.1"/>
</dbReference>
<evidence type="ECO:0008006" key="5">
    <source>
        <dbReference type="Google" id="ProtNLM"/>
    </source>
</evidence>
<dbReference type="Proteomes" id="UP001204798">
    <property type="component" value="Unassembled WGS sequence"/>
</dbReference>
<feature type="region of interest" description="Disordered" evidence="1">
    <location>
        <begin position="640"/>
        <end position="668"/>
    </location>
</feature>
<name>A0ABT2ERP8_9BACT</name>
<proteinExistence type="predicted"/>
<feature type="signal peptide" evidence="2">
    <location>
        <begin position="1"/>
        <end position="22"/>
    </location>
</feature>
<protein>
    <recommendedName>
        <fullName evidence="5">Cell surface protein SprA</fullName>
    </recommendedName>
</protein>
<keyword evidence="4" id="KW-1185">Reference proteome</keyword>
<gene>
    <name evidence="3" type="ORF">M2350_003074</name>
</gene>
<organism evidence="3 4">
    <name type="scientific">Candidatus Fervidibacter sacchari</name>
    <dbReference type="NCBI Taxonomy" id="1448929"/>
    <lineage>
        <taxon>Bacteria</taxon>
        <taxon>Candidatus Fervidibacterota</taxon>
        <taxon>Candidatus Fervidibacter</taxon>
    </lineage>
</organism>